<evidence type="ECO:0000313" key="3">
    <source>
        <dbReference type="Proteomes" id="UP000323300"/>
    </source>
</evidence>
<dbReference type="Pfam" id="PF13439">
    <property type="entry name" value="Glyco_transf_4"/>
    <property type="match status" value="1"/>
</dbReference>
<dbReference type="PANTHER" id="PTHR12526">
    <property type="entry name" value="GLYCOSYLTRANSFERASE"/>
    <property type="match status" value="1"/>
</dbReference>
<dbReference type="AlphaFoldDB" id="A0A1I4FB95"/>
<feature type="domain" description="Glycosyltransferase subfamily 4-like N-terminal" evidence="1">
    <location>
        <begin position="18"/>
        <end position="160"/>
    </location>
</feature>
<dbReference type="InterPro" id="IPR028098">
    <property type="entry name" value="Glyco_trans_4-like_N"/>
</dbReference>
<evidence type="ECO:0000259" key="1">
    <source>
        <dbReference type="Pfam" id="PF13439"/>
    </source>
</evidence>
<sequence length="361" mass="38735">MTRDRPLIMLATDSAVPSGVGEHMLTLATTLSSSHDIALVFPSNNDAARFISRGSEAGFEIIALDDAFAKWLKARRPAILHVHAGIGWEGHELVEAGWNAGIPTVRTEHLPYLLTDTKQKSRHRLGASLAETLVVVSDAAAESYRAEGFNRIVTIRNGIDAPVGRRTRVEMRAALSLPSEARVAITVARFTAQKGHDCLLRAAAEVSRQMPHLVFLLVGDGPDRQAMQTLAASLDLSNVAFIGERLDVPDLLCAADLFVLPSLFEGLPLVVLEAMALALPVVATRVGGTVEALGTNHPFLVPAADPSRLAAAIVTALADEAASRVVGIEGRKRFEKRFTAARMGQETASLYRATNERTCLA</sequence>
<evidence type="ECO:0000313" key="2">
    <source>
        <dbReference type="EMBL" id="SFL15154.1"/>
    </source>
</evidence>
<reference evidence="2 3" key="1">
    <citation type="submission" date="2016-10" db="EMBL/GenBank/DDBJ databases">
        <authorList>
            <person name="Varghese N."/>
            <person name="Submissions S."/>
        </authorList>
    </citation>
    <scope>NUCLEOTIDE SEQUENCE [LARGE SCALE GENOMIC DNA]</scope>
    <source>
        <strain evidence="2 3">DSM 21822</strain>
    </source>
</reference>
<dbReference type="EMBL" id="FOSL01000041">
    <property type="protein sequence ID" value="SFL15154.1"/>
    <property type="molecule type" value="Genomic_DNA"/>
</dbReference>
<keyword evidence="3" id="KW-1185">Reference proteome</keyword>
<dbReference type="RefSeq" id="WP_244621972.1">
    <property type="nucleotide sequence ID" value="NZ_BSPE01000012.1"/>
</dbReference>
<accession>A0A1I4FB95</accession>
<dbReference type="PANTHER" id="PTHR12526:SF630">
    <property type="entry name" value="GLYCOSYLTRANSFERASE"/>
    <property type="match status" value="1"/>
</dbReference>
<dbReference type="SUPFAM" id="SSF53756">
    <property type="entry name" value="UDP-Glycosyltransferase/glycogen phosphorylase"/>
    <property type="match status" value="1"/>
</dbReference>
<name>A0A1I4FB95_9HYPH</name>
<gene>
    <name evidence="2" type="ORF">SAMN04488498_14112</name>
</gene>
<dbReference type="Pfam" id="PF13692">
    <property type="entry name" value="Glyco_trans_1_4"/>
    <property type="match status" value="1"/>
</dbReference>
<organism evidence="2 3">
    <name type="scientific">Neomesorhizobium albiziae</name>
    <dbReference type="NCBI Taxonomy" id="335020"/>
    <lineage>
        <taxon>Bacteria</taxon>
        <taxon>Pseudomonadati</taxon>
        <taxon>Pseudomonadota</taxon>
        <taxon>Alphaproteobacteria</taxon>
        <taxon>Hyphomicrobiales</taxon>
        <taxon>Phyllobacteriaceae</taxon>
        <taxon>Neomesorhizobium</taxon>
    </lineage>
</organism>
<dbReference type="Gene3D" id="3.40.50.2000">
    <property type="entry name" value="Glycogen Phosphorylase B"/>
    <property type="match status" value="2"/>
</dbReference>
<protein>
    <submittedName>
        <fullName evidence="2">Glycosyltransferase involved in cell wall bisynthesis</fullName>
    </submittedName>
</protein>
<proteinExistence type="predicted"/>
<dbReference type="GO" id="GO:0016757">
    <property type="term" value="F:glycosyltransferase activity"/>
    <property type="evidence" value="ECO:0007669"/>
    <property type="project" value="UniProtKB-ARBA"/>
</dbReference>
<dbReference type="Proteomes" id="UP000323300">
    <property type="component" value="Unassembled WGS sequence"/>
</dbReference>
<keyword evidence="2" id="KW-0808">Transferase</keyword>